<organism evidence="1 2">
    <name type="scientific">Flavobacterium supellecticarium</name>
    <dbReference type="NCBI Taxonomy" id="2565924"/>
    <lineage>
        <taxon>Bacteria</taxon>
        <taxon>Pseudomonadati</taxon>
        <taxon>Bacteroidota</taxon>
        <taxon>Flavobacteriia</taxon>
        <taxon>Flavobacteriales</taxon>
        <taxon>Flavobacteriaceae</taxon>
        <taxon>Flavobacterium</taxon>
    </lineage>
</organism>
<dbReference type="InterPro" id="IPR003749">
    <property type="entry name" value="ThiS/MoaD-like"/>
</dbReference>
<dbReference type="Gene3D" id="3.10.20.30">
    <property type="match status" value="1"/>
</dbReference>
<dbReference type="AlphaFoldDB" id="A0A4S3ZQV6"/>
<dbReference type="Proteomes" id="UP000307507">
    <property type="component" value="Unassembled WGS sequence"/>
</dbReference>
<dbReference type="EMBL" id="SSNZ01000010">
    <property type="protein sequence ID" value="THF47944.1"/>
    <property type="molecule type" value="Genomic_DNA"/>
</dbReference>
<dbReference type="InterPro" id="IPR012675">
    <property type="entry name" value="Beta-grasp_dom_sf"/>
</dbReference>
<evidence type="ECO:0000313" key="1">
    <source>
        <dbReference type="EMBL" id="THF47944.1"/>
    </source>
</evidence>
<dbReference type="SUPFAM" id="SSF54285">
    <property type="entry name" value="MoaD/ThiS"/>
    <property type="match status" value="1"/>
</dbReference>
<proteinExistence type="predicted"/>
<gene>
    <name evidence="1" type="ORF">E6C50_16050</name>
</gene>
<keyword evidence="2" id="KW-1185">Reference proteome</keyword>
<comment type="caution">
    <text evidence="1">The sequence shown here is derived from an EMBL/GenBank/DDBJ whole genome shotgun (WGS) entry which is preliminary data.</text>
</comment>
<name>A0A4S3ZQV6_9FLAO</name>
<reference evidence="1 2" key="1">
    <citation type="submission" date="2019-04" db="EMBL/GenBank/DDBJ databases">
        <title>Flavobacterium sp. nov. isolated from construction timber.</title>
        <authorList>
            <person name="Lin S.-Y."/>
            <person name="Chang C.-T."/>
            <person name="Young C.-C."/>
        </authorList>
    </citation>
    <scope>NUCLEOTIDE SEQUENCE [LARGE SCALE GENOMIC DNA]</scope>
    <source>
        <strain evidence="1 2">CC-CTC003</strain>
    </source>
</reference>
<accession>A0A4S3ZQV6</accession>
<protein>
    <recommendedName>
        <fullName evidence="3">Molybdopterin synthase sulfur carrier subunit</fullName>
    </recommendedName>
</protein>
<evidence type="ECO:0000313" key="2">
    <source>
        <dbReference type="Proteomes" id="UP000307507"/>
    </source>
</evidence>
<dbReference type="OrthoDB" id="598356at2"/>
<dbReference type="InterPro" id="IPR016155">
    <property type="entry name" value="Mopterin_synth/thiamin_S_b"/>
</dbReference>
<dbReference type="Pfam" id="PF02597">
    <property type="entry name" value="ThiS"/>
    <property type="match status" value="1"/>
</dbReference>
<sequence>MTIQIFGNLNDVVNKPFAVTYPVSVGAFKAILLQHFPELRSMSFQIAIDRQMNEDETLLLTENNEIALLPPFSGG</sequence>
<dbReference type="RefSeq" id="WP_136404258.1">
    <property type="nucleotide sequence ID" value="NZ_SSNZ01000010.1"/>
</dbReference>
<evidence type="ECO:0008006" key="3">
    <source>
        <dbReference type="Google" id="ProtNLM"/>
    </source>
</evidence>